<gene>
    <name evidence="1" type="ORF">AWH51_12050</name>
</gene>
<evidence type="ECO:0000313" key="2">
    <source>
        <dbReference type="Proteomes" id="UP000076218"/>
    </source>
</evidence>
<evidence type="ECO:0000313" key="1">
    <source>
        <dbReference type="EMBL" id="KZC94639.1"/>
    </source>
</evidence>
<name>A0A154V038_9MICO</name>
<accession>A0A154V038</accession>
<reference evidence="1 2" key="1">
    <citation type="submission" date="2016-01" db="EMBL/GenBank/DDBJ databases">
        <title>Draft genome sequence of Clavibacter michiganensis subsp. tessellarius DOAB 609.</title>
        <authorList>
            <person name="Tambong J.T."/>
        </authorList>
    </citation>
    <scope>NUCLEOTIDE SEQUENCE [LARGE SCALE GENOMIC DNA]</scope>
    <source>
        <strain evidence="1 2">DOAB 609</strain>
    </source>
</reference>
<protein>
    <submittedName>
        <fullName evidence="1">Uncharacterized protein</fullName>
    </submittedName>
</protein>
<dbReference type="AlphaFoldDB" id="A0A154V038"/>
<comment type="caution">
    <text evidence="1">The sequence shown here is derived from an EMBL/GenBank/DDBJ whole genome shotgun (WGS) entry which is preliminary data.</text>
</comment>
<sequence>MPLPGEADGPAAAAPGSNEAAIAQNARIAAQIYRDDYEVPLDFSRASLARVDEILGRFHDSRTKLPTPFGRLTGYYVSEVARKEFGGGYFVIDEEPGSILVIGPPEHGVIYHAYDKVFGRVQNGPEDDLTFFHDGIPDTLRRPGGGHLV</sequence>
<dbReference type="OrthoDB" id="5121927at2"/>
<proteinExistence type="predicted"/>
<dbReference type="EMBL" id="LQXA01000036">
    <property type="protein sequence ID" value="KZC94639.1"/>
    <property type="molecule type" value="Genomic_DNA"/>
</dbReference>
<dbReference type="Proteomes" id="UP000076218">
    <property type="component" value="Unassembled WGS sequence"/>
</dbReference>
<organism evidence="1 2">
    <name type="scientific">Clavibacter tessellarius</name>
    <dbReference type="NCBI Taxonomy" id="31965"/>
    <lineage>
        <taxon>Bacteria</taxon>
        <taxon>Bacillati</taxon>
        <taxon>Actinomycetota</taxon>
        <taxon>Actinomycetes</taxon>
        <taxon>Micrococcales</taxon>
        <taxon>Microbacteriaceae</taxon>
        <taxon>Clavibacter</taxon>
    </lineage>
</organism>
<dbReference type="RefSeq" id="WP_063071964.1">
    <property type="nucleotide sequence ID" value="NZ_LQXA01000036.1"/>
</dbReference>